<proteinExistence type="predicted"/>
<dbReference type="eggNOG" id="ENOG5033W4S">
    <property type="taxonomic scope" value="Bacteria"/>
</dbReference>
<sequence>MHDALISERSVSTIKNSTSMIATLPLHHSPDSLEIRHLNSDGELKHQLFIITLKSDMEAAEYTVKPFAELMVFNKRLRFVVQPEKQYPDVAMAEEEIFPEIERSLALFLQKKYSVDVSLVRNKSSVKKRVANQWHLR</sequence>
<comment type="caution">
    <text evidence="1">The sequence shown here is derived from an EMBL/GenBank/DDBJ whole genome shotgun (WGS) entry which is preliminary data.</text>
</comment>
<gene>
    <name evidence="1" type="ORF">EV102420_13_01370</name>
</gene>
<name>A0A090V1X6_PSEVU</name>
<evidence type="ECO:0000313" key="1">
    <source>
        <dbReference type="EMBL" id="GAL58880.1"/>
    </source>
</evidence>
<organism evidence="1 2">
    <name type="scientific">Pseudescherichia vulneris NBRC 102420</name>
    <dbReference type="NCBI Taxonomy" id="1115515"/>
    <lineage>
        <taxon>Bacteria</taxon>
        <taxon>Pseudomonadati</taxon>
        <taxon>Pseudomonadota</taxon>
        <taxon>Gammaproteobacteria</taxon>
        <taxon>Enterobacterales</taxon>
        <taxon>Enterobacteriaceae</taxon>
        <taxon>Pseudescherichia</taxon>
    </lineage>
</organism>
<accession>A0A090V1X6</accession>
<dbReference type="AlphaFoldDB" id="A0A090V1X6"/>
<dbReference type="RefSeq" id="WP_042392222.1">
    <property type="nucleotide sequence ID" value="NZ_BBMZ01000013.1"/>
</dbReference>
<evidence type="ECO:0000313" key="2">
    <source>
        <dbReference type="Proteomes" id="UP000029462"/>
    </source>
</evidence>
<dbReference type="STRING" id="1115515.EV102420_13_01370"/>
<reference evidence="1 2" key="1">
    <citation type="submission" date="2014-09" db="EMBL/GenBank/DDBJ databases">
        <title>Whole genome shotgun sequence of Escherichia vulneris NBRC 102420.</title>
        <authorList>
            <person name="Yoshida Y."/>
            <person name="Hosoyama A."/>
            <person name="Tsuchikane K."/>
            <person name="Ohji S."/>
            <person name="Ichikawa N."/>
            <person name="Kimura A."/>
            <person name="Yamazoe A."/>
            <person name="Ezaki T."/>
            <person name="Fujita N."/>
        </authorList>
    </citation>
    <scope>NUCLEOTIDE SEQUENCE [LARGE SCALE GENOMIC DNA]</scope>
    <source>
        <strain evidence="1 2">NBRC 102420</strain>
    </source>
</reference>
<protein>
    <submittedName>
        <fullName evidence="1">Uncharacterized protein</fullName>
    </submittedName>
</protein>
<dbReference type="Proteomes" id="UP000029462">
    <property type="component" value="Unassembled WGS sequence"/>
</dbReference>
<dbReference type="EMBL" id="BBMZ01000013">
    <property type="protein sequence ID" value="GAL58880.1"/>
    <property type="molecule type" value="Genomic_DNA"/>
</dbReference>
<keyword evidence="2" id="KW-1185">Reference proteome</keyword>